<feature type="transmembrane region" description="Helical" evidence="2">
    <location>
        <begin position="362"/>
        <end position="379"/>
    </location>
</feature>
<dbReference type="Proteomes" id="UP001150062">
    <property type="component" value="Unassembled WGS sequence"/>
</dbReference>
<keyword evidence="3" id="KW-0346">Stress response</keyword>
<reference evidence="3" key="1">
    <citation type="submission" date="2022-08" db="EMBL/GenBank/DDBJ databases">
        <title>Novel sulfate-reducing endosymbionts in the free-living metamonad Anaeramoeba.</title>
        <authorList>
            <person name="Jerlstrom-Hultqvist J."/>
            <person name="Cepicka I."/>
            <person name="Gallot-Lavallee L."/>
            <person name="Salas-Leiva D."/>
            <person name="Curtis B.A."/>
            <person name="Zahonova K."/>
            <person name="Pipaliya S."/>
            <person name="Dacks J."/>
            <person name="Roger A.J."/>
        </authorList>
    </citation>
    <scope>NUCLEOTIDE SEQUENCE</scope>
    <source>
        <strain evidence="3">Schooner1</strain>
    </source>
</reference>
<keyword evidence="2" id="KW-0812">Transmembrane</keyword>
<feature type="transmembrane region" description="Helical" evidence="2">
    <location>
        <begin position="333"/>
        <end position="350"/>
    </location>
</feature>
<feature type="region of interest" description="Disordered" evidence="1">
    <location>
        <begin position="32"/>
        <end position="76"/>
    </location>
</feature>
<organism evidence="3 4">
    <name type="scientific">Anaeramoeba flamelloides</name>
    <dbReference type="NCBI Taxonomy" id="1746091"/>
    <lineage>
        <taxon>Eukaryota</taxon>
        <taxon>Metamonada</taxon>
        <taxon>Anaeramoebidae</taxon>
        <taxon>Anaeramoeba</taxon>
    </lineage>
</organism>
<protein>
    <submittedName>
        <fullName evidence="3">32 kDa heat shock protein</fullName>
    </submittedName>
</protein>
<sequence>MSRRRPPPPPIPKRKNKDLELKDLSFSTIVIELNNDKNSDPQDLHEEEDSVSDSSTTTDDEQNKEKEKEKEKKTTTETIFPWKKKKKKSLKADANLHYTSSQIFSDDTSFLKILFHLRGAPYTTKVIRIKYDWETKTGKRNWLFSGLLAFGLILIALFLGSLFHISDFNTIKPDLCQESEFKLNNYSKTAENKVKIDEAETFVIALEYEVEESYNCSSEDSTVRDKWPEVYEMDEETRREFELAAQKKCKKTVCKDIIALWDLWEECYTIEYECPDPGAVNFLGEYDRQQSQGYAMPKNPVNPSFNVTQDESNKIIEQLEKLFSRINYASSAYVIYLSLNIFFGPALIIVKTSFFSKLQLGGLSKVQWIFIIIFIWYAYEALTVTINTPEFKTFWYYFETEPCMVSSSFVNDFYSNTGNICYNLDVLSNRYNHTIQNYKYYRSVDKTYSLLHPDKKTCWVDGWEDSILPFDYSCSTQALIKDMLQEKPKEIDYLEFFTKTGLLASLFLQPIVAHLFLLIFSVIAPLSPIAGRIIIPIHDFYVFLKSQAKKLDNEKDEEKKQDLILKAFEDKIEKFLRYKAILPLCIVLGGFITLLALIG</sequence>
<proteinExistence type="predicted"/>
<name>A0ABQ8YS01_9EUKA</name>
<evidence type="ECO:0000313" key="3">
    <source>
        <dbReference type="EMBL" id="KAJ6247348.1"/>
    </source>
</evidence>
<evidence type="ECO:0000256" key="1">
    <source>
        <dbReference type="SAM" id="MobiDB-lite"/>
    </source>
</evidence>
<feature type="transmembrane region" description="Helical" evidence="2">
    <location>
        <begin position="511"/>
        <end position="535"/>
    </location>
</feature>
<feature type="transmembrane region" description="Helical" evidence="2">
    <location>
        <begin position="580"/>
        <end position="598"/>
    </location>
</feature>
<accession>A0ABQ8YS01</accession>
<dbReference type="EMBL" id="JAOAOG010000127">
    <property type="protein sequence ID" value="KAJ6247348.1"/>
    <property type="molecule type" value="Genomic_DNA"/>
</dbReference>
<evidence type="ECO:0000256" key="2">
    <source>
        <dbReference type="SAM" id="Phobius"/>
    </source>
</evidence>
<keyword evidence="2" id="KW-1133">Transmembrane helix</keyword>
<comment type="caution">
    <text evidence="3">The sequence shown here is derived from an EMBL/GenBank/DDBJ whole genome shotgun (WGS) entry which is preliminary data.</text>
</comment>
<keyword evidence="2" id="KW-0472">Membrane</keyword>
<evidence type="ECO:0000313" key="4">
    <source>
        <dbReference type="Proteomes" id="UP001150062"/>
    </source>
</evidence>
<gene>
    <name evidence="3" type="ORF">M0813_18877</name>
</gene>
<feature type="transmembrane region" description="Helical" evidence="2">
    <location>
        <begin position="142"/>
        <end position="163"/>
    </location>
</feature>
<keyword evidence="4" id="KW-1185">Reference proteome</keyword>
<feature type="compositionally biased region" description="Basic and acidic residues" evidence="1">
    <location>
        <begin position="61"/>
        <end position="75"/>
    </location>
</feature>
<feature type="compositionally biased region" description="Basic and acidic residues" evidence="1">
    <location>
        <begin position="34"/>
        <end position="44"/>
    </location>
</feature>